<protein>
    <submittedName>
        <fullName evidence="4">Transcriptional regulator</fullName>
    </submittedName>
</protein>
<sequence>MSKQEAAPPPPAPPRPQTSAAVKPRSRRPGVALHKGESGPIFANAVRVAGMVARTLGPFCEVAVHDFSDMQHSLIHLEGSLTGRRVGAPVASMVAKALRRGGDAVEDAFAFASTTPSGLTLKSSICFLRNGRDEVVGAICLHFDLTDLERFQGVLHGLMRFENAPGRELTELFPACLSDTSDSIIETAIRKAGKHPAAMNREEKKQFVRMMDEEGAFQVKGMVQHLARAMRISIYTVYNYMRQIKEEEQGKGLGGMEE</sequence>
<evidence type="ECO:0000256" key="1">
    <source>
        <dbReference type="SAM" id="MobiDB-lite"/>
    </source>
</evidence>
<comment type="caution">
    <text evidence="4">The sequence shown here is derived from an EMBL/GenBank/DDBJ whole genome shotgun (WGS) entry which is preliminary data.</text>
</comment>
<dbReference type="InterPro" id="IPR013559">
    <property type="entry name" value="YheO"/>
</dbReference>
<keyword evidence="5" id="KW-1185">Reference proteome</keyword>
<feature type="domain" description="YheO-like" evidence="2">
    <location>
        <begin position="45"/>
        <end position="152"/>
    </location>
</feature>
<evidence type="ECO:0000259" key="3">
    <source>
        <dbReference type="Pfam" id="PF13309"/>
    </source>
</evidence>
<feature type="region of interest" description="Disordered" evidence="1">
    <location>
        <begin position="1"/>
        <end position="35"/>
    </location>
</feature>
<dbReference type="PANTHER" id="PTHR35568:SF1">
    <property type="entry name" value="TRANSCRIPTIONAL REGULATOR DAUR"/>
    <property type="match status" value="1"/>
</dbReference>
<dbReference type="InterPro" id="IPR039445">
    <property type="entry name" value="DauR-like_HTH"/>
</dbReference>
<evidence type="ECO:0000313" key="4">
    <source>
        <dbReference type="EMBL" id="TBH79486.1"/>
    </source>
</evidence>
<accession>A0A6H3FBE7</accession>
<evidence type="ECO:0000259" key="2">
    <source>
        <dbReference type="Pfam" id="PF08348"/>
    </source>
</evidence>
<proteinExistence type="predicted"/>
<evidence type="ECO:0000313" key="5">
    <source>
        <dbReference type="Proteomes" id="UP000292919"/>
    </source>
</evidence>
<dbReference type="AlphaFoldDB" id="A0A6H3FBE7"/>
<feature type="compositionally biased region" description="Pro residues" evidence="1">
    <location>
        <begin position="7"/>
        <end position="16"/>
    </location>
</feature>
<organism evidence="4 5">
    <name type="scientific">Desulfovibrio legallii</name>
    <dbReference type="NCBI Taxonomy" id="571438"/>
    <lineage>
        <taxon>Bacteria</taxon>
        <taxon>Pseudomonadati</taxon>
        <taxon>Thermodesulfobacteriota</taxon>
        <taxon>Desulfovibrionia</taxon>
        <taxon>Desulfovibrionales</taxon>
        <taxon>Desulfovibrionaceae</taxon>
        <taxon>Desulfovibrio</taxon>
    </lineage>
</organism>
<dbReference type="Pfam" id="PF08348">
    <property type="entry name" value="PAS_6"/>
    <property type="match status" value="1"/>
</dbReference>
<gene>
    <name evidence="4" type="ORF">EB812_07785</name>
</gene>
<dbReference type="Pfam" id="PF13309">
    <property type="entry name" value="HTH_22"/>
    <property type="match status" value="1"/>
</dbReference>
<dbReference type="Proteomes" id="UP000292919">
    <property type="component" value="Unassembled WGS sequence"/>
</dbReference>
<dbReference type="InterPro" id="IPR039446">
    <property type="entry name" value="DauR-like"/>
</dbReference>
<feature type="domain" description="Transcriptional regulator DauR-like HTH" evidence="3">
    <location>
        <begin position="182"/>
        <end position="242"/>
    </location>
</feature>
<dbReference type="PANTHER" id="PTHR35568">
    <property type="entry name" value="TRANSCRIPTIONAL REGULATOR DAUR"/>
    <property type="match status" value="1"/>
</dbReference>
<reference evidence="4 5" key="1">
    <citation type="submission" date="2018-12" db="EMBL/GenBank/DDBJ databases">
        <title>First genome draft of Desulfovibrio legallis sp. nov.</title>
        <authorList>
            <person name="Ben Dhia O."/>
            <person name="Najjari A."/>
            <person name="Ferjani R."/>
            <person name="Fhoula I."/>
            <person name="Fardeau M.-L."/>
            <person name="Boudabbous A."/>
            <person name="Ouzari H.I."/>
        </authorList>
    </citation>
    <scope>NUCLEOTIDE SEQUENCE [LARGE SCALE GENOMIC DNA]</scope>
    <source>
        <strain evidence="4 5">H1T</strain>
    </source>
</reference>
<dbReference type="RefSeq" id="WP_118229947.1">
    <property type="nucleotide sequence ID" value="NZ_DBFBQU010000123.1"/>
</dbReference>
<name>A0A6H3FBE7_9BACT</name>
<dbReference type="EMBL" id="SIXC01000008">
    <property type="protein sequence ID" value="TBH79486.1"/>
    <property type="molecule type" value="Genomic_DNA"/>
</dbReference>